<feature type="transmembrane region" description="Helical" evidence="7">
    <location>
        <begin position="531"/>
        <end position="549"/>
    </location>
</feature>
<protein>
    <submittedName>
        <fullName evidence="9">TrkA-C domain protein</fullName>
    </submittedName>
</protein>
<feature type="transmembrane region" description="Helical" evidence="7">
    <location>
        <begin position="7"/>
        <end position="24"/>
    </location>
</feature>
<feature type="transmembrane region" description="Helical" evidence="7">
    <location>
        <begin position="484"/>
        <end position="501"/>
    </location>
</feature>
<name>A0A160TUJ9_9ZZZZ</name>
<evidence type="ECO:0000256" key="4">
    <source>
        <dbReference type="ARBA" id="ARBA00022737"/>
    </source>
</evidence>
<dbReference type="Pfam" id="PF02080">
    <property type="entry name" value="TrkA_C"/>
    <property type="match status" value="1"/>
</dbReference>
<dbReference type="PROSITE" id="PS51202">
    <property type="entry name" value="RCK_C"/>
    <property type="match status" value="1"/>
</dbReference>
<keyword evidence="4" id="KW-0677">Repeat</keyword>
<keyword evidence="3 7" id="KW-0812">Transmembrane</keyword>
<feature type="transmembrane region" description="Helical" evidence="7">
    <location>
        <begin position="139"/>
        <end position="158"/>
    </location>
</feature>
<dbReference type="GO" id="GO:0005886">
    <property type="term" value="C:plasma membrane"/>
    <property type="evidence" value="ECO:0007669"/>
    <property type="project" value="TreeGrafter"/>
</dbReference>
<feature type="transmembrane region" description="Helical" evidence="7">
    <location>
        <begin position="56"/>
        <end position="76"/>
    </location>
</feature>
<dbReference type="InterPro" id="IPR006037">
    <property type="entry name" value="RCK_C"/>
</dbReference>
<feature type="transmembrane region" description="Helical" evidence="7">
    <location>
        <begin position="96"/>
        <end position="118"/>
    </location>
</feature>
<feature type="transmembrane region" description="Helical" evidence="7">
    <location>
        <begin position="401"/>
        <end position="434"/>
    </location>
</feature>
<evidence type="ECO:0000256" key="7">
    <source>
        <dbReference type="SAM" id="Phobius"/>
    </source>
</evidence>
<evidence type="ECO:0000256" key="2">
    <source>
        <dbReference type="ARBA" id="ARBA00022448"/>
    </source>
</evidence>
<evidence type="ECO:0000313" key="9">
    <source>
        <dbReference type="EMBL" id="CUS53986.1"/>
    </source>
</evidence>
<evidence type="ECO:0000256" key="6">
    <source>
        <dbReference type="ARBA" id="ARBA00023136"/>
    </source>
</evidence>
<dbReference type="EMBL" id="CZRL01000099">
    <property type="protein sequence ID" value="CUS53986.1"/>
    <property type="molecule type" value="Genomic_DNA"/>
</dbReference>
<comment type="subcellular location">
    <subcellularLocation>
        <location evidence="1">Membrane</location>
        <topology evidence="1">Multi-pass membrane protein</topology>
    </subcellularLocation>
</comment>
<keyword evidence="5 7" id="KW-1133">Transmembrane helix</keyword>
<dbReference type="SUPFAM" id="SSF116726">
    <property type="entry name" value="TrkA C-terminal domain-like"/>
    <property type="match status" value="2"/>
</dbReference>
<dbReference type="InterPro" id="IPR051679">
    <property type="entry name" value="DASS-Related_Transporters"/>
</dbReference>
<feature type="transmembrane region" description="Helical" evidence="7">
    <location>
        <begin position="569"/>
        <end position="589"/>
    </location>
</feature>
<evidence type="ECO:0000256" key="1">
    <source>
        <dbReference type="ARBA" id="ARBA00004141"/>
    </source>
</evidence>
<evidence type="ECO:0000256" key="3">
    <source>
        <dbReference type="ARBA" id="ARBA00022692"/>
    </source>
</evidence>
<sequence length="591" mass="62597">MTYQQSGLFIVLGLLFVMLVWGRIRYDIVAFAALTIAVLSGLIDGEAAFAGFGHPATVIVAMVLVVSRGLANSGAVELVARFVVRGGATLSAHISLISVIGAALSALMNNVAALALLMPVDMEAANRAKRSPSLTLMPLSFATILGGMVTLIGTPPNIVVATYRGEVLGEAFSMFDFAAVGIVVAVVGVVFVSLVGWRLLPAERRRHNTRQELQDLAGYVAEAQVTEDAAVAGNVLDQLYPLAEEYDVAVLGLIRAGRRMSGFARGQVVRTGDFVVIQGSVESMDKFIGAAGLEYASAQKNVGVLADNQILVEVVVPDGARIQGRSAMSLRLATRHNSMLLGVSRQGRQFRERIRKLKIRAGDILLLSGSEEELPDVVGWLGCLPLAGRGLVVIQRKKAYLAIGLFAVAIASATTGVVYLPVALAAAALIYVIAGLVPLTQLYESIEWPVIVLLGSLIPIGIALESSGAAELIAKTIIEWTDGLSVVFILVIIMVVTMTLSDMLNNVATALIAAPIAVELAVRLDVNPDPFLMAVAVAASCAFLTPIGHKNNTIIMGPGGYRFGDYWRMGLPLEVLVVAVGVPMILWVWPL</sequence>
<dbReference type="Gene3D" id="3.30.70.1450">
    <property type="entry name" value="Regulator of K+ conductance, C-terminal domain"/>
    <property type="match status" value="2"/>
</dbReference>
<gene>
    <name evidence="9" type="ORF">MGWOODY_XGa37</name>
</gene>
<keyword evidence="6 7" id="KW-0472">Membrane</keyword>
<proteinExistence type="predicted"/>
<feature type="transmembrane region" description="Helical" evidence="7">
    <location>
        <begin position="30"/>
        <end position="49"/>
    </location>
</feature>
<keyword evidence="2" id="KW-0813">Transport</keyword>
<feature type="transmembrane region" description="Helical" evidence="7">
    <location>
        <begin position="446"/>
        <end position="464"/>
    </location>
</feature>
<dbReference type="PANTHER" id="PTHR43652:SF2">
    <property type="entry name" value="BASIC AMINO ACID ANTIPORTER YFCC-RELATED"/>
    <property type="match status" value="1"/>
</dbReference>
<organism evidence="9">
    <name type="scientific">hydrothermal vent metagenome</name>
    <dbReference type="NCBI Taxonomy" id="652676"/>
    <lineage>
        <taxon>unclassified sequences</taxon>
        <taxon>metagenomes</taxon>
        <taxon>ecological metagenomes</taxon>
    </lineage>
</organism>
<dbReference type="GO" id="GO:0006813">
    <property type="term" value="P:potassium ion transport"/>
    <property type="evidence" value="ECO:0007669"/>
    <property type="project" value="InterPro"/>
</dbReference>
<accession>A0A160TUJ9</accession>
<dbReference type="GO" id="GO:0008324">
    <property type="term" value="F:monoatomic cation transmembrane transporter activity"/>
    <property type="evidence" value="ECO:0007669"/>
    <property type="project" value="InterPro"/>
</dbReference>
<dbReference type="PANTHER" id="PTHR43652">
    <property type="entry name" value="BASIC AMINO ACID ANTIPORTER YFCC-RELATED"/>
    <property type="match status" value="1"/>
</dbReference>
<reference evidence="9" key="1">
    <citation type="submission" date="2015-10" db="EMBL/GenBank/DDBJ databases">
        <authorList>
            <person name="Gilbert D.G."/>
        </authorList>
    </citation>
    <scope>NUCLEOTIDE SEQUENCE</scope>
</reference>
<feature type="transmembrane region" description="Helical" evidence="7">
    <location>
        <begin position="178"/>
        <end position="200"/>
    </location>
</feature>
<feature type="domain" description="RCK C-terminal" evidence="8">
    <location>
        <begin position="300"/>
        <end position="383"/>
    </location>
</feature>
<dbReference type="Pfam" id="PF03600">
    <property type="entry name" value="CitMHS"/>
    <property type="match status" value="1"/>
</dbReference>
<dbReference type="InterPro" id="IPR004680">
    <property type="entry name" value="Cit_transptr-like_dom"/>
</dbReference>
<evidence type="ECO:0000256" key="5">
    <source>
        <dbReference type="ARBA" id="ARBA00022989"/>
    </source>
</evidence>
<dbReference type="InterPro" id="IPR036721">
    <property type="entry name" value="RCK_C_sf"/>
</dbReference>
<evidence type="ECO:0000259" key="8">
    <source>
        <dbReference type="PROSITE" id="PS51202"/>
    </source>
</evidence>
<dbReference type="AlphaFoldDB" id="A0A160TUJ9"/>